<accession>A0AAC9JE69</accession>
<geneLocation type="plasmid" evidence="2">
    <name>pamcp48-600</name>
</geneLocation>
<dbReference type="Proteomes" id="UP000182101">
    <property type="component" value="Plasmid pAMCP48-600"/>
</dbReference>
<proteinExistence type="predicted"/>
<gene>
    <name evidence="1" type="ORF">BM524_19270</name>
</gene>
<dbReference type="EMBL" id="CP018025">
    <property type="protein sequence ID" value="APD92063.1"/>
    <property type="molecule type" value="Genomic_DNA"/>
</dbReference>
<dbReference type="RefSeq" id="WP_071960673.1">
    <property type="nucleotide sequence ID" value="NZ_CP018025.1"/>
</dbReference>
<keyword evidence="1" id="KW-0614">Plasmid</keyword>
<evidence type="ECO:0000313" key="2">
    <source>
        <dbReference type="Proteomes" id="UP000182101"/>
    </source>
</evidence>
<protein>
    <submittedName>
        <fullName evidence="1">Uncharacterized protein</fullName>
    </submittedName>
</protein>
<evidence type="ECO:0000313" key="1">
    <source>
        <dbReference type="EMBL" id="APD92063.1"/>
    </source>
</evidence>
<name>A0AAC9JE69_9ALTE</name>
<reference evidence="1 2" key="1">
    <citation type="submission" date="2016-11" db="EMBL/GenBank/DDBJ databases">
        <title>Networking in microbes: conjugative elements and plasmids in the genus Alteromonas.</title>
        <authorList>
            <person name="Lopez-Perez M."/>
            <person name="Ramon-Marco N."/>
            <person name="Rodriguez-Valera F."/>
        </authorList>
    </citation>
    <scope>NUCLEOTIDE SEQUENCE [LARGE SCALE GENOMIC DNA]</scope>
    <source>
        <strain evidence="1 2">CP48</strain>
        <plasmid evidence="2">pamcp48-600</plasmid>
    </source>
</reference>
<dbReference type="AlphaFoldDB" id="A0AAC9JE69"/>
<sequence length="212" mass="23166">MYISQLETRNFSFMSVGMTEKQSLEAMQNGLAVHDSNNQSQLSKAIGSDDINTFFLSPGQVMRDTVILPIGASIPLSVMVEVANGNQKHHLFEFPTHALGDILSCAKAACDDPSMLGELQEAVSTYWPMSSDAPHEEESSIDAKFEFEMALGKPAPDNESDTGEIENALIEHVNGFNMDTVRRLRAAGLHADAESMLKTLKLLAARDYSLSL</sequence>
<organism evidence="1 2">
    <name type="scientific">Alteromonas mediterranea</name>
    <dbReference type="NCBI Taxonomy" id="314275"/>
    <lineage>
        <taxon>Bacteria</taxon>
        <taxon>Pseudomonadati</taxon>
        <taxon>Pseudomonadota</taxon>
        <taxon>Gammaproteobacteria</taxon>
        <taxon>Alteromonadales</taxon>
        <taxon>Alteromonadaceae</taxon>
        <taxon>Alteromonas/Salinimonas group</taxon>
        <taxon>Alteromonas</taxon>
    </lineage>
</organism>